<dbReference type="EMBL" id="JXTC01000275">
    <property type="protein sequence ID" value="PON71761.1"/>
    <property type="molecule type" value="Genomic_DNA"/>
</dbReference>
<reference evidence="2" key="1">
    <citation type="submission" date="2016-06" db="EMBL/GenBank/DDBJ databases">
        <title>Parallel loss of symbiosis genes in relatives of nitrogen-fixing non-legume Parasponia.</title>
        <authorList>
            <person name="Van Velzen R."/>
            <person name="Holmer R."/>
            <person name="Bu F."/>
            <person name="Rutten L."/>
            <person name="Van Zeijl A."/>
            <person name="Liu W."/>
            <person name="Santuari L."/>
            <person name="Cao Q."/>
            <person name="Sharma T."/>
            <person name="Shen D."/>
            <person name="Roswanjaya Y."/>
            <person name="Wardhani T."/>
            <person name="Kalhor M.S."/>
            <person name="Jansen J."/>
            <person name="Van den Hoogen J."/>
            <person name="Gungor B."/>
            <person name="Hartog M."/>
            <person name="Hontelez J."/>
            <person name="Verver J."/>
            <person name="Yang W.-C."/>
            <person name="Schijlen E."/>
            <person name="Repin R."/>
            <person name="Schilthuizen M."/>
            <person name="Schranz E."/>
            <person name="Heidstra R."/>
            <person name="Miyata K."/>
            <person name="Fedorova E."/>
            <person name="Kohlen W."/>
            <person name="Bisseling T."/>
            <person name="Smit S."/>
            <person name="Geurts R."/>
        </authorList>
    </citation>
    <scope>NUCLEOTIDE SEQUENCE [LARGE SCALE GENOMIC DNA]</scope>
    <source>
        <strain evidence="2">cv. RG33-2</strain>
    </source>
</reference>
<protein>
    <submittedName>
        <fullName evidence="1">Uncharacterized protein</fullName>
    </submittedName>
</protein>
<keyword evidence="2" id="KW-1185">Reference proteome</keyword>
<dbReference type="InParanoid" id="A0A2P5DEP4"/>
<gene>
    <name evidence="1" type="ORF">TorRG33x02_253530</name>
</gene>
<evidence type="ECO:0000313" key="2">
    <source>
        <dbReference type="Proteomes" id="UP000237000"/>
    </source>
</evidence>
<accession>A0A2P5DEP4</accession>
<dbReference type="AlphaFoldDB" id="A0A2P5DEP4"/>
<proteinExistence type="predicted"/>
<name>A0A2P5DEP4_TREOI</name>
<dbReference type="Proteomes" id="UP000237000">
    <property type="component" value="Unassembled WGS sequence"/>
</dbReference>
<evidence type="ECO:0000313" key="1">
    <source>
        <dbReference type="EMBL" id="PON71761.1"/>
    </source>
</evidence>
<sequence>MKHVQSSSGFCADNAVHYPESKGKDERMILKDEVTNLRLLVVDFLDLVGQRIEMEAEKTRNALIKR</sequence>
<organism evidence="1 2">
    <name type="scientific">Trema orientale</name>
    <name type="common">Charcoal tree</name>
    <name type="synonym">Celtis orientalis</name>
    <dbReference type="NCBI Taxonomy" id="63057"/>
    <lineage>
        <taxon>Eukaryota</taxon>
        <taxon>Viridiplantae</taxon>
        <taxon>Streptophyta</taxon>
        <taxon>Embryophyta</taxon>
        <taxon>Tracheophyta</taxon>
        <taxon>Spermatophyta</taxon>
        <taxon>Magnoliopsida</taxon>
        <taxon>eudicotyledons</taxon>
        <taxon>Gunneridae</taxon>
        <taxon>Pentapetalae</taxon>
        <taxon>rosids</taxon>
        <taxon>fabids</taxon>
        <taxon>Rosales</taxon>
        <taxon>Cannabaceae</taxon>
        <taxon>Trema</taxon>
    </lineage>
</organism>
<comment type="caution">
    <text evidence="1">The sequence shown here is derived from an EMBL/GenBank/DDBJ whole genome shotgun (WGS) entry which is preliminary data.</text>
</comment>